<accession>A0A6P8H6B9</accession>
<evidence type="ECO:0000313" key="11">
    <source>
        <dbReference type="RefSeq" id="XP_031550908.1"/>
    </source>
</evidence>
<dbReference type="RefSeq" id="XP_031550908.1">
    <property type="nucleotide sequence ID" value="XM_031695048.1"/>
</dbReference>
<sequence>MVYCILFVVSFTGNLLIVWATSRDIRLRSTTNILIANMAVSDLLIPLFSVPKRMLYITYYDNIWLIDGDFGLALCKLAPYLQDVSLGVSIYSCVFIALDRFYAVVHPLRGGLSRRKLKYIIVGIWMFSLAMFSTYFFTFTLVKTGDSTKCIMDFTRIGVTTILHLRIYHFVMFALNVGIPLPIISFLYLRIVLKLRRTAVPGQAGNTSSVRERQNKNALKMSAVIVSLFFLSFVPIVIVISLSIFGKLDSLSPAAGKDLLFSVAFIGESSCCFNFFIYLVFTKVYRQNFKNLLSKCTCANPCSERIRTTSFALESVAPVTEQGQVNVIGITDLN</sequence>
<reference evidence="11" key="1">
    <citation type="submission" date="2025-08" db="UniProtKB">
        <authorList>
            <consortium name="RefSeq"/>
        </authorList>
    </citation>
    <scope>IDENTIFICATION</scope>
    <source>
        <tissue evidence="11">Tentacle</tissue>
    </source>
</reference>
<dbReference type="GO" id="GO:0005886">
    <property type="term" value="C:plasma membrane"/>
    <property type="evidence" value="ECO:0007669"/>
    <property type="project" value="TreeGrafter"/>
</dbReference>
<evidence type="ECO:0000256" key="6">
    <source>
        <dbReference type="ARBA" id="ARBA00023170"/>
    </source>
</evidence>
<name>A0A6P8H6B9_ACTTE</name>
<evidence type="ECO:0000256" key="1">
    <source>
        <dbReference type="ARBA" id="ARBA00004141"/>
    </source>
</evidence>
<feature type="transmembrane region" description="Helical" evidence="8">
    <location>
        <begin position="30"/>
        <end position="50"/>
    </location>
</feature>
<dbReference type="InterPro" id="IPR017452">
    <property type="entry name" value="GPCR_Rhodpsn_7TM"/>
</dbReference>
<gene>
    <name evidence="11" type="primary">LOC116288284</name>
</gene>
<evidence type="ECO:0000256" key="3">
    <source>
        <dbReference type="ARBA" id="ARBA00022989"/>
    </source>
</evidence>
<keyword evidence="4" id="KW-0297">G-protein coupled receptor</keyword>
<evidence type="ECO:0000256" key="5">
    <source>
        <dbReference type="ARBA" id="ARBA00023136"/>
    </source>
</evidence>
<dbReference type="InterPro" id="IPR000276">
    <property type="entry name" value="GPCR_Rhodpsn"/>
</dbReference>
<evidence type="ECO:0000256" key="4">
    <source>
        <dbReference type="ARBA" id="ARBA00023040"/>
    </source>
</evidence>
<feature type="transmembrane region" description="Helical" evidence="8">
    <location>
        <begin position="117"/>
        <end position="137"/>
    </location>
</feature>
<evidence type="ECO:0000256" key="2">
    <source>
        <dbReference type="ARBA" id="ARBA00022692"/>
    </source>
</evidence>
<proteinExistence type="predicted"/>
<keyword evidence="3 8" id="KW-1133">Transmembrane helix</keyword>
<dbReference type="KEGG" id="aten:116288284"/>
<keyword evidence="2 8" id="KW-0812">Transmembrane</keyword>
<feature type="domain" description="G-protein coupled receptors family 1 profile" evidence="9">
    <location>
        <begin position="13"/>
        <end position="278"/>
    </location>
</feature>
<dbReference type="CDD" id="cd00637">
    <property type="entry name" value="7tm_classA_rhodopsin-like"/>
    <property type="match status" value="1"/>
</dbReference>
<dbReference type="PANTHER" id="PTHR45695">
    <property type="entry name" value="LEUCOKININ RECEPTOR-RELATED"/>
    <property type="match status" value="1"/>
</dbReference>
<protein>
    <submittedName>
        <fullName evidence="11">Substance-K receptor-like</fullName>
    </submittedName>
</protein>
<evidence type="ECO:0000256" key="8">
    <source>
        <dbReference type="SAM" id="Phobius"/>
    </source>
</evidence>
<dbReference type="OrthoDB" id="9445642at2759"/>
<dbReference type="AlphaFoldDB" id="A0A6P8H6B9"/>
<comment type="subcellular location">
    <subcellularLocation>
        <location evidence="1">Membrane</location>
        <topology evidence="1">Multi-pass membrane protein</topology>
    </subcellularLocation>
</comment>
<evidence type="ECO:0000313" key="10">
    <source>
        <dbReference type="Proteomes" id="UP000515163"/>
    </source>
</evidence>
<dbReference type="GO" id="GO:0004930">
    <property type="term" value="F:G protein-coupled receptor activity"/>
    <property type="evidence" value="ECO:0007669"/>
    <property type="project" value="UniProtKB-KW"/>
</dbReference>
<keyword evidence="7" id="KW-0807">Transducer</keyword>
<dbReference type="InParanoid" id="A0A6P8H6B9"/>
<dbReference type="PROSITE" id="PS50262">
    <property type="entry name" value="G_PROTEIN_RECEP_F1_2"/>
    <property type="match status" value="1"/>
</dbReference>
<feature type="transmembrane region" description="Helical" evidence="8">
    <location>
        <begin position="259"/>
        <end position="281"/>
    </location>
</feature>
<keyword evidence="6" id="KW-0675">Receptor</keyword>
<evidence type="ECO:0000256" key="7">
    <source>
        <dbReference type="ARBA" id="ARBA00023224"/>
    </source>
</evidence>
<dbReference type="Gene3D" id="1.20.1070.10">
    <property type="entry name" value="Rhodopsin 7-helix transmembrane proteins"/>
    <property type="match status" value="1"/>
</dbReference>
<feature type="transmembrane region" description="Helical" evidence="8">
    <location>
        <begin position="167"/>
        <end position="189"/>
    </location>
</feature>
<feature type="transmembrane region" description="Helical" evidence="8">
    <location>
        <begin position="221"/>
        <end position="244"/>
    </location>
</feature>
<dbReference type="GeneID" id="116288284"/>
<dbReference type="SUPFAM" id="SSF81321">
    <property type="entry name" value="Family A G protein-coupled receptor-like"/>
    <property type="match status" value="1"/>
</dbReference>
<dbReference type="Pfam" id="PF00001">
    <property type="entry name" value="7tm_1"/>
    <property type="match status" value="1"/>
</dbReference>
<dbReference type="Proteomes" id="UP000515163">
    <property type="component" value="Unplaced"/>
</dbReference>
<dbReference type="PRINTS" id="PR00237">
    <property type="entry name" value="GPCRRHODOPSN"/>
</dbReference>
<keyword evidence="10" id="KW-1185">Reference proteome</keyword>
<dbReference type="SMART" id="SM01381">
    <property type="entry name" value="7TM_GPCR_Srsx"/>
    <property type="match status" value="1"/>
</dbReference>
<evidence type="ECO:0000259" key="9">
    <source>
        <dbReference type="PROSITE" id="PS50262"/>
    </source>
</evidence>
<organism evidence="10 11">
    <name type="scientific">Actinia tenebrosa</name>
    <name type="common">Australian red waratah sea anemone</name>
    <dbReference type="NCBI Taxonomy" id="6105"/>
    <lineage>
        <taxon>Eukaryota</taxon>
        <taxon>Metazoa</taxon>
        <taxon>Cnidaria</taxon>
        <taxon>Anthozoa</taxon>
        <taxon>Hexacorallia</taxon>
        <taxon>Actiniaria</taxon>
        <taxon>Actiniidae</taxon>
        <taxon>Actinia</taxon>
    </lineage>
</organism>
<dbReference type="PANTHER" id="PTHR45695:SF9">
    <property type="entry name" value="LEUCOKININ RECEPTOR"/>
    <property type="match status" value="1"/>
</dbReference>
<keyword evidence="5 8" id="KW-0472">Membrane</keyword>